<evidence type="ECO:0000256" key="5">
    <source>
        <dbReference type="ARBA" id="ARBA00022963"/>
    </source>
</evidence>
<sequence>MSAGAIPAHAQLAGLLNSLVDSHQAAASAAPQVEVGFSPEGSAEQLVLRAIASAHKSVRVAAYSFTSAEVVRALVAAKRNGIDVAVLVDEKNNLVEDRSGKARAALNLLVNAGIPTRTIGVYPIHHDKYVVVDGETVETGSFNYSRAAASYNSENALVIWHDPALAAQYLAHWQSRWEQGVPYRSTY</sequence>
<protein>
    <recommendedName>
        <fullName evidence="3">phospholipase D</fullName>
        <ecNumber evidence="3">3.1.4.4</ecNumber>
    </recommendedName>
</protein>
<dbReference type="GO" id="GO:0016891">
    <property type="term" value="F:RNA endonuclease activity producing 5'-phosphomonoesters, hydrolytic mechanism"/>
    <property type="evidence" value="ECO:0007669"/>
    <property type="project" value="TreeGrafter"/>
</dbReference>
<evidence type="ECO:0000313" key="8">
    <source>
        <dbReference type="EMBL" id="QCP55154.1"/>
    </source>
</evidence>
<feature type="domain" description="PLD phosphodiesterase" evidence="7">
    <location>
        <begin position="121"/>
        <end position="148"/>
    </location>
</feature>
<keyword evidence="6" id="KW-0443">Lipid metabolism</keyword>
<keyword evidence="5" id="KW-0442">Lipid degradation</keyword>
<evidence type="ECO:0000256" key="3">
    <source>
        <dbReference type="ARBA" id="ARBA00012027"/>
    </source>
</evidence>
<dbReference type="EMBL" id="CP040079">
    <property type="protein sequence ID" value="QCP55154.1"/>
    <property type="molecule type" value="Genomic_DNA"/>
</dbReference>
<gene>
    <name evidence="8" type="ORF">FAZ95_38990</name>
</gene>
<organism evidence="8 9">
    <name type="scientific">Trinickia violacea</name>
    <dbReference type="NCBI Taxonomy" id="2571746"/>
    <lineage>
        <taxon>Bacteria</taxon>
        <taxon>Pseudomonadati</taxon>
        <taxon>Pseudomonadota</taxon>
        <taxon>Betaproteobacteria</taxon>
        <taxon>Burkholderiales</taxon>
        <taxon>Burkholderiaceae</taxon>
        <taxon>Trinickia</taxon>
    </lineage>
</organism>
<evidence type="ECO:0000256" key="6">
    <source>
        <dbReference type="ARBA" id="ARBA00023098"/>
    </source>
</evidence>
<reference evidence="8 9" key="1">
    <citation type="submission" date="2019-05" db="EMBL/GenBank/DDBJ databases">
        <title>Burkholderia sp. DHOD12, isolated from subtropical forest soil.</title>
        <authorList>
            <person name="Gao Z.-H."/>
            <person name="Qiu L.-H."/>
        </authorList>
    </citation>
    <scope>NUCLEOTIDE SEQUENCE [LARGE SCALE GENOMIC DNA]</scope>
    <source>
        <strain evidence="8 9">DHOD12</strain>
    </source>
</reference>
<comment type="similarity">
    <text evidence="2">Belongs to the phospholipase D family.</text>
</comment>
<evidence type="ECO:0000259" key="7">
    <source>
        <dbReference type="PROSITE" id="PS50035"/>
    </source>
</evidence>
<comment type="catalytic activity">
    <reaction evidence="1">
        <text>a 1,2-diacyl-sn-glycero-3-phosphocholine + H2O = a 1,2-diacyl-sn-glycero-3-phosphate + choline + H(+)</text>
        <dbReference type="Rhea" id="RHEA:14445"/>
        <dbReference type="ChEBI" id="CHEBI:15354"/>
        <dbReference type="ChEBI" id="CHEBI:15377"/>
        <dbReference type="ChEBI" id="CHEBI:15378"/>
        <dbReference type="ChEBI" id="CHEBI:57643"/>
        <dbReference type="ChEBI" id="CHEBI:58608"/>
        <dbReference type="EC" id="3.1.4.4"/>
    </reaction>
</comment>
<dbReference type="InterPro" id="IPR001736">
    <property type="entry name" value="PLipase_D/transphosphatidylase"/>
</dbReference>
<dbReference type="KEGG" id="tvl:FAZ95_38990"/>
<evidence type="ECO:0000256" key="1">
    <source>
        <dbReference type="ARBA" id="ARBA00000798"/>
    </source>
</evidence>
<dbReference type="GO" id="GO:0016042">
    <property type="term" value="P:lipid catabolic process"/>
    <property type="evidence" value="ECO:0007669"/>
    <property type="project" value="UniProtKB-KW"/>
</dbReference>
<dbReference type="Gene3D" id="3.30.870.10">
    <property type="entry name" value="Endonuclease Chain A"/>
    <property type="match status" value="1"/>
</dbReference>
<dbReference type="Pfam" id="PF13091">
    <property type="entry name" value="PLDc_2"/>
    <property type="match status" value="1"/>
</dbReference>
<dbReference type="CDD" id="cd09170">
    <property type="entry name" value="PLDc_Nuc"/>
    <property type="match status" value="1"/>
</dbReference>
<keyword evidence="4" id="KW-0378">Hydrolase</keyword>
<dbReference type="PANTHER" id="PTHR43856">
    <property type="entry name" value="CARDIOLIPIN HYDROLASE"/>
    <property type="match status" value="1"/>
</dbReference>
<dbReference type="InterPro" id="IPR051406">
    <property type="entry name" value="PLD_domain"/>
</dbReference>
<accession>A0A4P8J4U2</accession>
<dbReference type="GO" id="GO:0004630">
    <property type="term" value="F:phospholipase D activity"/>
    <property type="evidence" value="ECO:0007669"/>
    <property type="project" value="UniProtKB-EC"/>
</dbReference>
<dbReference type="SUPFAM" id="SSF56024">
    <property type="entry name" value="Phospholipase D/nuclease"/>
    <property type="match status" value="1"/>
</dbReference>
<dbReference type="InterPro" id="IPR025202">
    <property type="entry name" value="PLD-like_dom"/>
</dbReference>
<proteinExistence type="inferred from homology"/>
<dbReference type="PANTHER" id="PTHR43856:SF1">
    <property type="entry name" value="MITOCHONDRIAL CARDIOLIPIN HYDROLASE"/>
    <property type="match status" value="1"/>
</dbReference>
<keyword evidence="9" id="KW-1185">Reference proteome</keyword>
<name>A0A4P8J4U2_9BURK</name>
<dbReference type="Proteomes" id="UP000298656">
    <property type="component" value="Chromosome 3"/>
</dbReference>
<evidence type="ECO:0000256" key="2">
    <source>
        <dbReference type="ARBA" id="ARBA00008664"/>
    </source>
</evidence>
<dbReference type="EC" id="3.1.4.4" evidence="3"/>
<dbReference type="OrthoDB" id="5294698at2"/>
<dbReference type="PROSITE" id="PS50035">
    <property type="entry name" value="PLD"/>
    <property type="match status" value="1"/>
</dbReference>
<evidence type="ECO:0000313" key="9">
    <source>
        <dbReference type="Proteomes" id="UP000298656"/>
    </source>
</evidence>
<dbReference type="AlphaFoldDB" id="A0A4P8J4U2"/>
<dbReference type="GO" id="GO:0006793">
    <property type="term" value="P:phosphorus metabolic process"/>
    <property type="evidence" value="ECO:0007669"/>
    <property type="project" value="UniProtKB-ARBA"/>
</dbReference>
<dbReference type="SMART" id="SM00155">
    <property type="entry name" value="PLDc"/>
    <property type="match status" value="1"/>
</dbReference>
<evidence type="ECO:0000256" key="4">
    <source>
        <dbReference type="ARBA" id="ARBA00022801"/>
    </source>
</evidence>